<dbReference type="EMBL" id="CM029046">
    <property type="protein sequence ID" value="KAG2585891.1"/>
    <property type="molecule type" value="Genomic_DNA"/>
</dbReference>
<proteinExistence type="predicted"/>
<keyword evidence="2" id="KW-0472">Membrane</keyword>
<reference evidence="3" key="1">
    <citation type="submission" date="2020-05" db="EMBL/GenBank/DDBJ databases">
        <title>WGS assembly of Panicum virgatum.</title>
        <authorList>
            <person name="Lovell J.T."/>
            <person name="Jenkins J."/>
            <person name="Shu S."/>
            <person name="Juenger T.E."/>
            <person name="Schmutz J."/>
        </authorList>
    </citation>
    <scope>NUCLEOTIDE SEQUENCE</scope>
    <source>
        <strain evidence="3">AP13</strain>
    </source>
</reference>
<accession>A0A8T0RIK7</accession>
<dbReference type="Proteomes" id="UP000823388">
    <property type="component" value="Chromosome 5N"/>
</dbReference>
<feature type="transmembrane region" description="Helical" evidence="2">
    <location>
        <begin position="92"/>
        <end position="114"/>
    </location>
</feature>
<sequence length="151" mass="16030">MWGFAGRSSEPFLKQASFNSSCRQVQEMSGGQVQEEEEHKGAGGYGTFQGPPSYPPPRPPPLGYPQPVRAAAPPAPGRVRGHDRLPCCGIGFGWFIVGFFLGAIPWYVGAILLCCSRVDHREKPGYVACTIAAVLATIAVIVGATAGAHVY</sequence>
<evidence type="ECO:0008006" key="5">
    <source>
        <dbReference type="Google" id="ProtNLM"/>
    </source>
</evidence>
<protein>
    <recommendedName>
        <fullName evidence="5">60S ribosomal protein L18a-like protein</fullName>
    </recommendedName>
</protein>
<evidence type="ECO:0000313" key="4">
    <source>
        <dbReference type="Proteomes" id="UP000823388"/>
    </source>
</evidence>
<dbReference type="PANTHER" id="PTHR46631:SF2">
    <property type="entry name" value="OS01G0242900 PROTEIN"/>
    <property type="match status" value="1"/>
</dbReference>
<dbReference type="PANTHER" id="PTHR46631">
    <property type="entry name" value="60S RIBOSOMAL PROTEIN L18A-LIKE"/>
    <property type="match status" value="1"/>
</dbReference>
<keyword evidence="2" id="KW-1133">Transmembrane helix</keyword>
<feature type="region of interest" description="Disordered" evidence="1">
    <location>
        <begin position="23"/>
        <end position="76"/>
    </location>
</feature>
<evidence type="ECO:0000256" key="1">
    <source>
        <dbReference type="SAM" id="MobiDB-lite"/>
    </source>
</evidence>
<comment type="caution">
    <text evidence="3">The sequence shown here is derived from an EMBL/GenBank/DDBJ whole genome shotgun (WGS) entry which is preliminary data.</text>
</comment>
<organism evidence="3 4">
    <name type="scientific">Panicum virgatum</name>
    <name type="common">Blackwell switchgrass</name>
    <dbReference type="NCBI Taxonomy" id="38727"/>
    <lineage>
        <taxon>Eukaryota</taxon>
        <taxon>Viridiplantae</taxon>
        <taxon>Streptophyta</taxon>
        <taxon>Embryophyta</taxon>
        <taxon>Tracheophyta</taxon>
        <taxon>Spermatophyta</taxon>
        <taxon>Magnoliopsida</taxon>
        <taxon>Liliopsida</taxon>
        <taxon>Poales</taxon>
        <taxon>Poaceae</taxon>
        <taxon>PACMAD clade</taxon>
        <taxon>Panicoideae</taxon>
        <taxon>Panicodae</taxon>
        <taxon>Paniceae</taxon>
        <taxon>Panicinae</taxon>
        <taxon>Panicum</taxon>
        <taxon>Panicum sect. Hiantes</taxon>
    </lineage>
</organism>
<feature type="compositionally biased region" description="Polar residues" evidence="1">
    <location>
        <begin position="23"/>
        <end position="32"/>
    </location>
</feature>
<feature type="compositionally biased region" description="Pro residues" evidence="1">
    <location>
        <begin position="52"/>
        <end position="64"/>
    </location>
</feature>
<dbReference type="AlphaFoldDB" id="A0A8T0RIK7"/>
<dbReference type="InterPro" id="IPR044804">
    <property type="entry name" value="Ribosomal_eL20z-like"/>
</dbReference>
<keyword evidence="2" id="KW-0812">Transmembrane</keyword>
<name>A0A8T0RIK7_PANVG</name>
<evidence type="ECO:0000313" key="3">
    <source>
        <dbReference type="EMBL" id="KAG2585891.1"/>
    </source>
</evidence>
<keyword evidence="4" id="KW-1185">Reference proteome</keyword>
<evidence type="ECO:0000256" key="2">
    <source>
        <dbReference type="SAM" id="Phobius"/>
    </source>
</evidence>
<gene>
    <name evidence="3" type="ORF">PVAP13_5NG265800</name>
</gene>
<feature type="transmembrane region" description="Helical" evidence="2">
    <location>
        <begin position="126"/>
        <end position="148"/>
    </location>
</feature>